<dbReference type="GO" id="GO:0000977">
    <property type="term" value="F:RNA polymerase II transcription regulatory region sequence-specific DNA binding"/>
    <property type="evidence" value="ECO:0007669"/>
    <property type="project" value="TreeGrafter"/>
</dbReference>
<feature type="domain" description="C2H2-type" evidence="6">
    <location>
        <begin position="4"/>
        <end position="34"/>
    </location>
</feature>
<dbReference type="SMART" id="SM00355">
    <property type="entry name" value="ZnF_C2H2"/>
    <property type="match status" value="7"/>
</dbReference>
<reference evidence="8" key="4">
    <citation type="submission" date="2025-05" db="UniProtKB">
        <authorList>
            <consortium name="EnsemblFungi"/>
        </authorList>
    </citation>
    <scope>IDENTIFICATION</scope>
    <source>
        <strain evidence="8">isolate 1-1 / race 1 (BBBD)</strain>
    </source>
</reference>
<dbReference type="EnsemblFungi" id="PTTG_05343-t43_1">
    <property type="protein sequence ID" value="PTTG_05343-t43_1-p1"/>
    <property type="gene ID" value="PTTG_05343"/>
</dbReference>
<dbReference type="InterPro" id="IPR013087">
    <property type="entry name" value="Znf_C2H2_type"/>
</dbReference>
<protein>
    <recommendedName>
        <fullName evidence="6">C2H2-type domain-containing protein</fullName>
    </recommendedName>
</protein>
<proteinExistence type="predicted"/>
<dbReference type="OMA" id="HYLCVAC"/>
<dbReference type="AlphaFoldDB" id="A0A0C4EWZ6"/>
<evidence type="ECO:0000256" key="3">
    <source>
        <dbReference type="ARBA" id="ARBA00022771"/>
    </source>
</evidence>
<feature type="domain" description="C2H2-type" evidence="6">
    <location>
        <begin position="205"/>
        <end position="234"/>
    </location>
</feature>
<dbReference type="OrthoDB" id="6077919at2759"/>
<gene>
    <name evidence="7" type="ORF">PTTG_05343</name>
</gene>
<keyword evidence="9" id="KW-1185">Reference proteome</keyword>
<dbReference type="SUPFAM" id="SSF57667">
    <property type="entry name" value="beta-beta-alpha zinc fingers"/>
    <property type="match status" value="2"/>
</dbReference>
<keyword evidence="2" id="KW-0677">Repeat</keyword>
<dbReference type="PANTHER" id="PTHR24409:SF295">
    <property type="entry name" value="AZ2-RELATED"/>
    <property type="match status" value="1"/>
</dbReference>
<keyword evidence="1" id="KW-0479">Metal-binding</keyword>
<evidence type="ECO:0000256" key="1">
    <source>
        <dbReference type="ARBA" id="ARBA00022723"/>
    </source>
</evidence>
<keyword evidence="3 5" id="KW-0863">Zinc-finger</keyword>
<dbReference type="GO" id="GO:0005634">
    <property type="term" value="C:nucleus"/>
    <property type="evidence" value="ECO:0007669"/>
    <property type="project" value="TreeGrafter"/>
</dbReference>
<dbReference type="GO" id="GO:0000981">
    <property type="term" value="F:DNA-binding transcription factor activity, RNA polymerase II-specific"/>
    <property type="evidence" value="ECO:0007669"/>
    <property type="project" value="TreeGrafter"/>
</dbReference>
<dbReference type="InterPro" id="IPR022755">
    <property type="entry name" value="Znf_C2H2_jaz"/>
</dbReference>
<evidence type="ECO:0000313" key="7">
    <source>
        <dbReference type="EMBL" id="OAV98794.1"/>
    </source>
</evidence>
<evidence type="ECO:0000259" key="6">
    <source>
        <dbReference type="PROSITE" id="PS50157"/>
    </source>
</evidence>
<dbReference type="Pfam" id="PF12874">
    <property type="entry name" value="zf-met"/>
    <property type="match status" value="2"/>
</dbReference>
<name>A0A0C4EWZ6_PUCT1</name>
<dbReference type="Gene3D" id="3.30.160.60">
    <property type="entry name" value="Classic Zinc Finger"/>
    <property type="match status" value="2"/>
</dbReference>
<evidence type="ECO:0000313" key="9">
    <source>
        <dbReference type="Proteomes" id="UP000005240"/>
    </source>
</evidence>
<dbReference type="STRING" id="630390.A0A0C4EWZ6"/>
<evidence type="ECO:0000256" key="5">
    <source>
        <dbReference type="PROSITE-ProRule" id="PRU00042"/>
    </source>
</evidence>
<reference evidence="7" key="2">
    <citation type="submission" date="2016-05" db="EMBL/GenBank/DDBJ databases">
        <title>Comparative analysis highlights variable genome content of wheat rusts and divergence of the mating loci.</title>
        <authorList>
            <person name="Cuomo C.A."/>
            <person name="Bakkeren G."/>
            <person name="Szabo L."/>
            <person name="Khalil H."/>
            <person name="Joly D."/>
            <person name="Goldberg J."/>
            <person name="Young S."/>
            <person name="Zeng Q."/>
            <person name="Fellers J."/>
        </authorList>
    </citation>
    <scope>NUCLEOTIDE SEQUENCE [LARGE SCALE GENOMIC DNA]</scope>
    <source>
        <strain evidence="7">1-1 BBBD Race 1</strain>
    </source>
</reference>
<dbReference type="InterPro" id="IPR036236">
    <property type="entry name" value="Znf_C2H2_sf"/>
</dbReference>
<evidence type="ECO:0000256" key="4">
    <source>
        <dbReference type="ARBA" id="ARBA00022833"/>
    </source>
</evidence>
<dbReference type="EMBL" id="ADAS02000005">
    <property type="protein sequence ID" value="OAV98794.1"/>
    <property type="molecule type" value="Genomic_DNA"/>
</dbReference>
<dbReference type="PROSITE" id="PS50157">
    <property type="entry name" value="ZINC_FINGER_C2H2_2"/>
    <property type="match status" value="2"/>
</dbReference>
<dbReference type="PROSITE" id="PS00028">
    <property type="entry name" value="ZINC_FINGER_C2H2_1"/>
    <property type="match status" value="2"/>
</dbReference>
<accession>A0A0C4EWZ6</accession>
<dbReference type="VEuPathDB" id="FungiDB:PTTG_05343"/>
<evidence type="ECO:0000313" key="8">
    <source>
        <dbReference type="EnsemblFungi" id="PTTG_05343-t43_1-p1"/>
    </source>
</evidence>
<dbReference type="PANTHER" id="PTHR24409">
    <property type="entry name" value="ZINC FINGER PROTEIN 142"/>
    <property type="match status" value="1"/>
</dbReference>
<organism evidence="7">
    <name type="scientific">Puccinia triticina (isolate 1-1 / race 1 (BBBD))</name>
    <name type="common">Brown leaf rust fungus</name>
    <dbReference type="NCBI Taxonomy" id="630390"/>
    <lineage>
        <taxon>Eukaryota</taxon>
        <taxon>Fungi</taxon>
        <taxon>Dikarya</taxon>
        <taxon>Basidiomycota</taxon>
        <taxon>Pucciniomycotina</taxon>
        <taxon>Pucciniomycetes</taxon>
        <taxon>Pucciniales</taxon>
        <taxon>Pucciniaceae</taxon>
        <taxon>Puccinia</taxon>
    </lineage>
</organism>
<reference evidence="8 9" key="3">
    <citation type="journal article" date="2017" name="G3 (Bethesda)">
        <title>Comparative analysis highlights variable genome content of wheat rusts and divergence of the mating loci.</title>
        <authorList>
            <person name="Cuomo C.A."/>
            <person name="Bakkeren G."/>
            <person name="Khalil H.B."/>
            <person name="Panwar V."/>
            <person name="Joly D."/>
            <person name="Linning R."/>
            <person name="Sakthikumar S."/>
            <person name="Song X."/>
            <person name="Adiconis X."/>
            <person name="Fan L."/>
            <person name="Goldberg J.M."/>
            <person name="Levin J.Z."/>
            <person name="Young S."/>
            <person name="Zeng Q."/>
            <person name="Anikster Y."/>
            <person name="Bruce M."/>
            <person name="Wang M."/>
            <person name="Yin C."/>
            <person name="McCallum B."/>
            <person name="Szabo L.J."/>
            <person name="Hulbert S."/>
            <person name="Chen X."/>
            <person name="Fellers J.P."/>
        </authorList>
    </citation>
    <scope>NUCLEOTIDE SEQUENCE</scope>
    <source>
        <strain evidence="9">Isolate 1-1 / race 1 (BBBD)</strain>
        <strain evidence="8">isolate 1-1 / race 1 (BBBD)</strain>
    </source>
</reference>
<dbReference type="Pfam" id="PF12171">
    <property type="entry name" value="zf-C2H2_jaz"/>
    <property type="match status" value="1"/>
</dbReference>
<evidence type="ECO:0000256" key="2">
    <source>
        <dbReference type="ARBA" id="ARBA00022737"/>
    </source>
</evidence>
<sequence length="286" mass="33442">MSGHECAPCGRQFRLYQHYQDHMIHSSQHHYCAPCRRDFVSQNALDSHLRHSERHLICKWCQTVVGKLRIHNRRHHEQCSECDQWLENATDVHRHCALAHSEVYCVPCRRLFGNPNELKMHLRSSAHRPRNIECVHPACNRSFISKAALVQHLEADTCPSGASLQKVDHYFSYHCDRSQRFVRRDLLFHSSLRLEHNLRDNNGRYPCQLCSKVFQHKGELVAHVKSSKHKNLGDKAYKCPSNRCGQAEFYSLGNLMMHLDFGDCDVSHARELYELVDDLLEIVRRL</sequence>
<keyword evidence="4" id="KW-0862">Zinc</keyword>
<reference evidence="7" key="1">
    <citation type="submission" date="2009-11" db="EMBL/GenBank/DDBJ databases">
        <authorList>
            <consortium name="The Broad Institute Genome Sequencing Platform"/>
            <person name="Ward D."/>
            <person name="Feldgarden M."/>
            <person name="Earl A."/>
            <person name="Young S.K."/>
            <person name="Zeng Q."/>
            <person name="Koehrsen M."/>
            <person name="Alvarado L."/>
            <person name="Berlin A."/>
            <person name="Bochicchio J."/>
            <person name="Borenstein D."/>
            <person name="Chapman S.B."/>
            <person name="Chen Z."/>
            <person name="Engels R."/>
            <person name="Freedman E."/>
            <person name="Gellesch M."/>
            <person name="Goldberg J."/>
            <person name="Griggs A."/>
            <person name="Gujja S."/>
            <person name="Heilman E."/>
            <person name="Heiman D."/>
            <person name="Hepburn T."/>
            <person name="Howarth C."/>
            <person name="Jen D."/>
            <person name="Larson L."/>
            <person name="Lewis B."/>
            <person name="Mehta T."/>
            <person name="Park D."/>
            <person name="Pearson M."/>
            <person name="Roberts A."/>
            <person name="Saif S."/>
            <person name="Shea T."/>
            <person name="Shenoy N."/>
            <person name="Sisk P."/>
            <person name="Stolte C."/>
            <person name="Sykes S."/>
            <person name="Thomson T."/>
            <person name="Walk T."/>
            <person name="White J."/>
            <person name="Yandava C."/>
            <person name="Izard J."/>
            <person name="Baranova O.V."/>
            <person name="Blanton J.M."/>
            <person name="Tanner A.C."/>
            <person name="Dewhirst F.E."/>
            <person name="Haas B."/>
            <person name="Nusbaum C."/>
            <person name="Birren B."/>
        </authorList>
    </citation>
    <scope>NUCLEOTIDE SEQUENCE [LARGE SCALE GENOMIC DNA]</scope>
    <source>
        <strain evidence="7">1-1 BBBD Race 1</strain>
    </source>
</reference>
<dbReference type="Proteomes" id="UP000005240">
    <property type="component" value="Unassembled WGS sequence"/>
</dbReference>
<dbReference type="GO" id="GO:0008270">
    <property type="term" value="F:zinc ion binding"/>
    <property type="evidence" value="ECO:0007669"/>
    <property type="project" value="UniProtKB-KW"/>
</dbReference>